<evidence type="ECO:0000256" key="8">
    <source>
        <dbReference type="ARBA" id="ARBA00022837"/>
    </source>
</evidence>
<evidence type="ECO:0000256" key="14">
    <source>
        <dbReference type="ARBA" id="ARBA00023136"/>
    </source>
</evidence>
<feature type="transmembrane region" description="Helical" evidence="16">
    <location>
        <begin position="277"/>
        <end position="297"/>
    </location>
</feature>
<reference evidence="18" key="1">
    <citation type="submission" date="2019-12" db="EMBL/GenBank/DDBJ databases">
        <title>Genome sequencing and annotation of Brassica cretica.</title>
        <authorList>
            <person name="Studholme D.J."/>
            <person name="Sarris P."/>
        </authorList>
    </citation>
    <scope>NUCLEOTIDE SEQUENCE</scope>
    <source>
        <strain evidence="18">PFS-109/04</strain>
        <tissue evidence="18">Leaf</tissue>
    </source>
</reference>
<dbReference type="GO" id="GO:0046872">
    <property type="term" value="F:metal ion binding"/>
    <property type="evidence" value="ECO:0007669"/>
    <property type="project" value="UniProtKB-KW"/>
</dbReference>
<evidence type="ECO:0000256" key="13">
    <source>
        <dbReference type="ARBA" id="ARBA00023065"/>
    </source>
</evidence>
<keyword evidence="12 16" id="KW-1133">Transmembrane helix</keyword>
<evidence type="ECO:0000259" key="17">
    <source>
        <dbReference type="Pfam" id="PF00689"/>
    </source>
</evidence>
<dbReference type="PRINTS" id="PR00119">
    <property type="entry name" value="CATATPASE"/>
</dbReference>
<dbReference type="AlphaFoldDB" id="A0A8S9RJ60"/>
<evidence type="ECO:0000256" key="12">
    <source>
        <dbReference type="ARBA" id="ARBA00022989"/>
    </source>
</evidence>
<dbReference type="SUPFAM" id="SSF56784">
    <property type="entry name" value="HAD-like"/>
    <property type="match status" value="1"/>
</dbReference>
<dbReference type="NCBIfam" id="TIGR01494">
    <property type="entry name" value="ATPase_P-type"/>
    <property type="match status" value="1"/>
</dbReference>
<dbReference type="PRINTS" id="PR00120">
    <property type="entry name" value="HATPASE"/>
</dbReference>
<dbReference type="PANTHER" id="PTHR24093">
    <property type="entry name" value="CATION TRANSPORTING ATPASE"/>
    <property type="match status" value="1"/>
</dbReference>
<keyword evidence="10" id="KW-0460">Magnesium</keyword>
<comment type="caution">
    <text evidence="18">The sequence shown here is derived from an EMBL/GenBank/DDBJ whole genome shotgun (WGS) entry which is preliminary data.</text>
</comment>
<protein>
    <recommendedName>
        <fullName evidence="2">P-type Ca(2+) transporter</fullName>
        <ecNumber evidence="2">7.2.2.10</ecNumber>
    </recommendedName>
</protein>
<keyword evidence="11" id="KW-1278">Translocase</keyword>
<evidence type="ECO:0000256" key="6">
    <source>
        <dbReference type="ARBA" id="ARBA00022723"/>
    </source>
</evidence>
<dbReference type="GO" id="GO:0016887">
    <property type="term" value="F:ATP hydrolysis activity"/>
    <property type="evidence" value="ECO:0007669"/>
    <property type="project" value="InterPro"/>
</dbReference>
<dbReference type="InterPro" id="IPR023298">
    <property type="entry name" value="ATPase_P-typ_TM_dom_sf"/>
</dbReference>
<dbReference type="Gene3D" id="1.20.1110.10">
    <property type="entry name" value="Calcium-transporting ATPase, transmembrane domain"/>
    <property type="match status" value="1"/>
</dbReference>
<evidence type="ECO:0000256" key="11">
    <source>
        <dbReference type="ARBA" id="ARBA00022967"/>
    </source>
</evidence>
<feature type="transmembrane region" description="Helical" evidence="16">
    <location>
        <begin position="208"/>
        <end position="225"/>
    </location>
</feature>
<sequence>MPPHEMRAILPKIQVMARSLPLDKHTLVNNLRKIGEVVAVTGDGTNDAPALHESDIGLAMGIAGTEVAKENADVIIMDDNFATIVNVARWGRAVYINIQKFVQFQLTVNVVALIINFVSACITGSAPLTAVQLLWVNMIMDTLGALALATEPPNEGLMKRQPIGRTASFITRAMWRNIIGQSIYQLIVLGILNFSGKQILNLEGPDSTAVLNTIIFNSFVFCQVFNEVNSREIEKINVFKGMFNSWVFVAVMTATVGFQVIIVEFLGAFASTVPLSWQHWLLCIVIGAISMILAVGLKCIPVESNSHHDGYELLPSGPSDSA</sequence>
<dbReference type="PANTHER" id="PTHR24093:SF462">
    <property type="entry name" value="CALCIUM-TRANSPORTING ATPASE 11, PLASMA MEMBRANE-TYPE-RELATED"/>
    <property type="match status" value="1"/>
</dbReference>
<feature type="transmembrane region" description="Helical" evidence="16">
    <location>
        <begin position="246"/>
        <end position="271"/>
    </location>
</feature>
<dbReference type="EC" id="7.2.2.10" evidence="2"/>
<dbReference type="InterPro" id="IPR006068">
    <property type="entry name" value="ATPase_P-typ_cation-transptr_C"/>
</dbReference>
<evidence type="ECO:0000256" key="15">
    <source>
        <dbReference type="ARBA" id="ARBA00048694"/>
    </source>
</evidence>
<dbReference type="EMBL" id="QGKX02000095">
    <property type="protein sequence ID" value="KAF3572741.1"/>
    <property type="molecule type" value="Genomic_DNA"/>
</dbReference>
<keyword evidence="13" id="KW-0406">Ion transport</keyword>
<keyword evidence="6" id="KW-0479">Metal-binding</keyword>
<keyword evidence="7" id="KW-0547">Nucleotide-binding</keyword>
<keyword evidence="3" id="KW-0813">Transport</keyword>
<keyword evidence="8" id="KW-0106">Calcium</keyword>
<evidence type="ECO:0000256" key="7">
    <source>
        <dbReference type="ARBA" id="ARBA00022741"/>
    </source>
</evidence>
<evidence type="ECO:0000313" key="19">
    <source>
        <dbReference type="Proteomes" id="UP000712600"/>
    </source>
</evidence>
<accession>A0A8S9RJ60</accession>
<keyword evidence="4" id="KW-0109">Calcium transport</keyword>
<evidence type="ECO:0000256" key="1">
    <source>
        <dbReference type="ARBA" id="ARBA00004141"/>
    </source>
</evidence>
<evidence type="ECO:0000313" key="18">
    <source>
        <dbReference type="EMBL" id="KAF3572741.1"/>
    </source>
</evidence>
<comment type="catalytic activity">
    <reaction evidence="15">
        <text>Ca(2+)(in) + ATP + H2O = Ca(2+)(out) + ADP + phosphate + H(+)</text>
        <dbReference type="Rhea" id="RHEA:18105"/>
        <dbReference type="ChEBI" id="CHEBI:15377"/>
        <dbReference type="ChEBI" id="CHEBI:15378"/>
        <dbReference type="ChEBI" id="CHEBI:29108"/>
        <dbReference type="ChEBI" id="CHEBI:30616"/>
        <dbReference type="ChEBI" id="CHEBI:43474"/>
        <dbReference type="ChEBI" id="CHEBI:456216"/>
        <dbReference type="EC" id="7.2.2.10"/>
    </reaction>
</comment>
<evidence type="ECO:0000256" key="3">
    <source>
        <dbReference type="ARBA" id="ARBA00022448"/>
    </source>
</evidence>
<dbReference type="GO" id="GO:0005524">
    <property type="term" value="F:ATP binding"/>
    <property type="evidence" value="ECO:0007669"/>
    <property type="project" value="UniProtKB-KW"/>
</dbReference>
<organism evidence="18 19">
    <name type="scientific">Brassica cretica</name>
    <name type="common">Mustard</name>
    <dbReference type="NCBI Taxonomy" id="69181"/>
    <lineage>
        <taxon>Eukaryota</taxon>
        <taxon>Viridiplantae</taxon>
        <taxon>Streptophyta</taxon>
        <taxon>Embryophyta</taxon>
        <taxon>Tracheophyta</taxon>
        <taxon>Spermatophyta</taxon>
        <taxon>Magnoliopsida</taxon>
        <taxon>eudicotyledons</taxon>
        <taxon>Gunneridae</taxon>
        <taxon>Pentapetalae</taxon>
        <taxon>rosids</taxon>
        <taxon>malvids</taxon>
        <taxon>Brassicales</taxon>
        <taxon>Brassicaceae</taxon>
        <taxon>Brassiceae</taxon>
        <taxon>Brassica</taxon>
    </lineage>
</organism>
<keyword evidence="14 16" id="KW-0472">Membrane</keyword>
<evidence type="ECO:0000256" key="9">
    <source>
        <dbReference type="ARBA" id="ARBA00022840"/>
    </source>
</evidence>
<dbReference type="InterPro" id="IPR036412">
    <property type="entry name" value="HAD-like_sf"/>
</dbReference>
<evidence type="ECO:0000256" key="2">
    <source>
        <dbReference type="ARBA" id="ARBA00012790"/>
    </source>
</evidence>
<dbReference type="SUPFAM" id="SSF81665">
    <property type="entry name" value="Calcium ATPase, transmembrane domain M"/>
    <property type="match status" value="1"/>
</dbReference>
<name>A0A8S9RJ60_BRACR</name>
<evidence type="ECO:0000256" key="4">
    <source>
        <dbReference type="ARBA" id="ARBA00022568"/>
    </source>
</evidence>
<evidence type="ECO:0000256" key="5">
    <source>
        <dbReference type="ARBA" id="ARBA00022692"/>
    </source>
</evidence>
<dbReference type="FunFam" id="1.20.1110.10:FF:000039">
    <property type="entry name" value="Calcium-transporting ATPase"/>
    <property type="match status" value="1"/>
</dbReference>
<evidence type="ECO:0000256" key="16">
    <source>
        <dbReference type="SAM" id="Phobius"/>
    </source>
</evidence>
<keyword evidence="5 16" id="KW-0812">Transmembrane</keyword>
<dbReference type="Pfam" id="PF00689">
    <property type="entry name" value="Cation_ATPase_C"/>
    <property type="match status" value="1"/>
</dbReference>
<dbReference type="Proteomes" id="UP000712600">
    <property type="component" value="Unassembled WGS sequence"/>
</dbReference>
<dbReference type="GO" id="GO:0005886">
    <property type="term" value="C:plasma membrane"/>
    <property type="evidence" value="ECO:0007669"/>
    <property type="project" value="TreeGrafter"/>
</dbReference>
<gene>
    <name evidence="18" type="ORF">F2Q69_00062027</name>
</gene>
<evidence type="ECO:0000256" key="10">
    <source>
        <dbReference type="ARBA" id="ARBA00022842"/>
    </source>
</evidence>
<keyword evidence="9" id="KW-0067">ATP-binding</keyword>
<dbReference type="InterPro" id="IPR001757">
    <property type="entry name" value="P_typ_ATPase"/>
</dbReference>
<proteinExistence type="predicted"/>
<dbReference type="GO" id="GO:0005388">
    <property type="term" value="F:P-type calcium transporter activity"/>
    <property type="evidence" value="ECO:0007669"/>
    <property type="project" value="UniProtKB-EC"/>
</dbReference>
<feature type="domain" description="Cation-transporting P-type ATPase C-terminal" evidence="17">
    <location>
        <begin position="126"/>
        <end position="296"/>
    </location>
</feature>
<comment type="subcellular location">
    <subcellularLocation>
        <location evidence="1">Membrane</location>
        <topology evidence="1">Multi-pass membrane protein</topology>
    </subcellularLocation>
</comment>
<feature type="transmembrane region" description="Helical" evidence="16">
    <location>
        <begin position="106"/>
        <end position="126"/>
    </location>
</feature>